<keyword evidence="3" id="KW-1185">Reference proteome</keyword>
<dbReference type="Proteomes" id="UP000539313">
    <property type="component" value="Unassembled WGS sequence"/>
</dbReference>
<gene>
    <name evidence="2" type="ORF">HNR21_003127</name>
</gene>
<dbReference type="InterPro" id="IPR029068">
    <property type="entry name" value="Glyas_Bleomycin-R_OHBP_Dase"/>
</dbReference>
<sequence length="269" mass="28462">MVEVTEHEPAAPSWVELASPDPPGAHSFYGALLGWRYYTIADGKLGDYDMFTMEDDTGPEVAGLSALADDTVPPAWTCYFNVTDILPAAKAVEAAGGRVLADPVDVAHLGRMAVCADVAGAGFGLWQPYTFPGTTRIAEPGALCWIELCCRDVEAARRFYGDVFGWKALDEEYGGLGYTVCLLGDRRIAGIIGFVGHRADDRVARWMPYFGVGDCDAATAHAAGMGARVRVPPTAIDPGRFSVLSDPTGADLGLAQLPAPAGQFSTSTP</sequence>
<feature type="domain" description="VOC" evidence="1">
    <location>
        <begin position="11"/>
        <end position="128"/>
    </location>
</feature>
<dbReference type="InterPro" id="IPR037523">
    <property type="entry name" value="VOC_core"/>
</dbReference>
<evidence type="ECO:0000313" key="2">
    <source>
        <dbReference type="EMBL" id="MBA9004245.1"/>
    </source>
</evidence>
<protein>
    <submittedName>
        <fullName evidence="2">Putative enzyme related to lactoylglutathione lyase</fullName>
    </submittedName>
</protein>
<dbReference type="PROSITE" id="PS51819">
    <property type="entry name" value="VOC"/>
    <property type="match status" value="2"/>
</dbReference>
<proteinExistence type="predicted"/>
<dbReference type="GO" id="GO:0016829">
    <property type="term" value="F:lyase activity"/>
    <property type="evidence" value="ECO:0007669"/>
    <property type="project" value="UniProtKB-KW"/>
</dbReference>
<dbReference type="AlphaFoldDB" id="A0A7W3R9D5"/>
<dbReference type="PANTHER" id="PTHR33993:SF10">
    <property type="entry name" value="CONSERVED PROTEIN"/>
    <property type="match status" value="1"/>
</dbReference>
<evidence type="ECO:0000313" key="3">
    <source>
        <dbReference type="Proteomes" id="UP000539313"/>
    </source>
</evidence>
<dbReference type="PANTHER" id="PTHR33993">
    <property type="entry name" value="GLYOXALASE-RELATED"/>
    <property type="match status" value="1"/>
</dbReference>
<dbReference type="Gene3D" id="3.10.180.10">
    <property type="entry name" value="2,3-Dihydroxybiphenyl 1,2-Dioxygenase, domain 1"/>
    <property type="match status" value="2"/>
</dbReference>
<feature type="domain" description="VOC" evidence="1">
    <location>
        <begin position="142"/>
        <end position="257"/>
    </location>
</feature>
<dbReference type="CDD" id="cd07247">
    <property type="entry name" value="SgaA_N_like"/>
    <property type="match status" value="2"/>
</dbReference>
<dbReference type="RefSeq" id="WP_119727743.1">
    <property type="nucleotide sequence ID" value="NZ_JACJII010000001.1"/>
</dbReference>
<dbReference type="InterPro" id="IPR004360">
    <property type="entry name" value="Glyas_Fos-R_dOase_dom"/>
</dbReference>
<keyword evidence="2" id="KW-0456">Lyase</keyword>
<dbReference type="EMBL" id="JACJII010000001">
    <property type="protein sequence ID" value="MBA9004245.1"/>
    <property type="molecule type" value="Genomic_DNA"/>
</dbReference>
<dbReference type="SUPFAM" id="SSF54593">
    <property type="entry name" value="Glyoxalase/Bleomycin resistance protein/Dihydroxybiphenyl dioxygenase"/>
    <property type="match status" value="2"/>
</dbReference>
<dbReference type="Pfam" id="PF00903">
    <property type="entry name" value="Glyoxalase"/>
    <property type="match status" value="1"/>
</dbReference>
<accession>A0A7W3R9D5</accession>
<comment type="caution">
    <text evidence="2">The sequence shown here is derived from an EMBL/GenBank/DDBJ whole genome shotgun (WGS) entry which is preliminary data.</text>
</comment>
<dbReference type="InterPro" id="IPR052164">
    <property type="entry name" value="Anthracycline_SecMetBiosynth"/>
</dbReference>
<evidence type="ECO:0000259" key="1">
    <source>
        <dbReference type="PROSITE" id="PS51819"/>
    </source>
</evidence>
<organism evidence="2 3">
    <name type="scientific">Thermomonospora cellulosilytica</name>
    <dbReference type="NCBI Taxonomy" id="1411118"/>
    <lineage>
        <taxon>Bacteria</taxon>
        <taxon>Bacillati</taxon>
        <taxon>Actinomycetota</taxon>
        <taxon>Actinomycetes</taxon>
        <taxon>Streptosporangiales</taxon>
        <taxon>Thermomonosporaceae</taxon>
        <taxon>Thermomonospora</taxon>
    </lineage>
</organism>
<name>A0A7W3R9D5_9ACTN</name>
<reference evidence="2 3" key="1">
    <citation type="submission" date="2020-08" db="EMBL/GenBank/DDBJ databases">
        <title>Sequencing the genomes of 1000 actinobacteria strains.</title>
        <authorList>
            <person name="Klenk H.-P."/>
        </authorList>
    </citation>
    <scope>NUCLEOTIDE SEQUENCE [LARGE SCALE GENOMIC DNA]</scope>
    <source>
        <strain evidence="2 3">DSM 45823</strain>
    </source>
</reference>